<accession>A0ABT7ZSH8</accession>
<evidence type="ECO:0000256" key="1">
    <source>
        <dbReference type="SAM" id="MobiDB-lite"/>
    </source>
</evidence>
<gene>
    <name evidence="2" type="ORF">QMA06_04515</name>
</gene>
<name>A0ABT7ZSH8_9FLAO</name>
<evidence type="ECO:0000313" key="3">
    <source>
        <dbReference type="Proteomes" id="UP001231197"/>
    </source>
</evidence>
<protein>
    <submittedName>
        <fullName evidence="2">Uncharacterized protein</fullName>
    </submittedName>
</protein>
<keyword evidence="3" id="KW-1185">Reference proteome</keyword>
<dbReference type="Proteomes" id="UP001231197">
    <property type="component" value="Unassembled WGS sequence"/>
</dbReference>
<sequence length="50" mass="5822">MSTNSDKNDKQEKNETSISESAINKKEVDGRDINHQVKDRREKHQPRDNA</sequence>
<feature type="compositionally biased region" description="Basic and acidic residues" evidence="1">
    <location>
        <begin position="23"/>
        <end position="50"/>
    </location>
</feature>
<evidence type="ECO:0000313" key="2">
    <source>
        <dbReference type="EMBL" id="MDN3491974.1"/>
    </source>
</evidence>
<proteinExistence type="predicted"/>
<dbReference type="EMBL" id="JASDDK010000001">
    <property type="protein sequence ID" value="MDN3491974.1"/>
    <property type="molecule type" value="Genomic_DNA"/>
</dbReference>
<dbReference type="RefSeq" id="WP_290205659.1">
    <property type="nucleotide sequence ID" value="NZ_JASDDK010000001.1"/>
</dbReference>
<reference evidence="2 3" key="1">
    <citation type="journal article" date="2023" name="Int. J. Syst. Evol. Microbiol.">
        <title>Winogradskyella bathintestinalis sp. nov., isolated from the intestine of the deep-sea loosejaw dragonfish, Malacosteus niger.</title>
        <authorList>
            <person name="Uniacke-Lowe S."/>
            <person name="Johnson C.N."/>
            <person name="Stanton C."/>
            <person name="Hill C."/>
            <person name="Ross P."/>
        </authorList>
    </citation>
    <scope>NUCLEOTIDE SEQUENCE [LARGE SCALE GENOMIC DNA]</scope>
    <source>
        <strain evidence="2 3">APC 3343</strain>
    </source>
</reference>
<organism evidence="2 3">
    <name type="scientific">Winogradskyella bathintestinalis</name>
    <dbReference type="NCBI Taxonomy" id="3035208"/>
    <lineage>
        <taxon>Bacteria</taxon>
        <taxon>Pseudomonadati</taxon>
        <taxon>Bacteroidota</taxon>
        <taxon>Flavobacteriia</taxon>
        <taxon>Flavobacteriales</taxon>
        <taxon>Flavobacteriaceae</taxon>
        <taxon>Winogradskyella</taxon>
    </lineage>
</organism>
<feature type="compositionally biased region" description="Basic and acidic residues" evidence="1">
    <location>
        <begin position="1"/>
        <end position="15"/>
    </location>
</feature>
<feature type="region of interest" description="Disordered" evidence="1">
    <location>
        <begin position="1"/>
        <end position="50"/>
    </location>
</feature>
<comment type="caution">
    <text evidence="2">The sequence shown here is derived from an EMBL/GenBank/DDBJ whole genome shotgun (WGS) entry which is preliminary data.</text>
</comment>